<gene>
    <name evidence="4" type="ORF">GCM10008964_18990</name>
</gene>
<dbReference type="Gene3D" id="1.10.3210.10">
    <property type="entry name" value="Hypothetical protein af1432"/>
    <property type="match status" value="1"/>
</dbReference>
<dbReference type="InterPro" id="IPR011006">
    <property type="entry name" value="CheY-like_superfamily"/>
</dbReference>
<proteinExistence type="predicted"/>
<dbReference type="CDD" id="cd17551">
    <property type="entry name" value="REC_RpfG-like"/>
    <property type="match status" value="1"/>
</dbReference>
<dbReference type="Proteomes" id="UP001501476">
    <property type="component" value="Unassembled WGS sequence"/>
</dbReference>
<dbReference type="SUPFAM" id="SSF52172">
    <property type="entry name" value="CheY-like"/>
    <property type="match status" value="1"/>
</dbReference>
<comment type="caution">
    <text evidence="4">The sequence shown here is derived from an EMBL/GenBank/DDBJ whole genome shotgun (WGS) entry which is preliminary data.</text>
</comment>
<evidence type="ECO:0000313" key="4">
    <source>
        <dbReference type="EMBL" id="GAA0227794.1"/>
    </source>
</evidence>
<name>A0ABP3DDS6_9GAMM</name>
<dbReference type="SUPFAM" id="SSF109604">
    <property type="entry name" value="HD-domain/PDEase-like"/>
    <property type="match status" value="1"/>
</dbReference>
<evidence type="ECO:0000313" key="5">
    <source>
        <dbReference type="Proteomes" id="UP001501476"/>
    </source>
</evidence>
<dbReference type="Pfam" id="PF13487">
    <property type="entry name" value="HD_5"/>
    <property type="match status" value="1"/>
</dbReference>
<keyword evidence="5" id="KW-1185">Reference proteome</keyword>
<keyword evidence="1" id="KW-0597">Phosphoprotein</keyword>
<dbReference type="CDD" id="cd00077">
    <property type="entry name" value="HDc"/>
    <property type="match status" value="1"/>
</dbReference>
<evidence type="ECO:0000256" key="1">
    <source>
        <dbReference type="PROSITE-ProRule" id="PRU00169"/>
    </source>
</evidence>
<dbReference type="RefSeq" id="WP_343749686.1">
    <property type="nucleotide sequence ID" value="NZ_BAAADG010000006.1"/>
</dbReference>
<dbReference type="EMBL" id="BAAADG010000006">
    <property type="protein sequence ID" value="GAA0227794.1"/>
    <property type="molecule type" value="Genomic_DNA"/>
</dbReference>
<feature type="domain" description="HD-GYP" evidence="3">
    <location>
        <begin position="155"/>
        <end position="352"/>
    </location>
</feature>
<dbReference type="SMART" id="SM00471">
    <property type="entry name" value="HDc"/>
    <property type="match status" value="1"/>
</dbReference>
<dbReference type="PANTHER" id="PTHR45228">
    <property type="entry name" value="CYCLIC DI-GMP PHOSPHODIESTERASE TM_0186-RELATED"/>
    <property type="match status" value="1"/>
</dbReference>
<accession>A0ABP3DDS6</accession>
<feature type="modified residue" description="4-aspartylphosphate" evidence="1">
    <location>
        <position position="61"/>
    </location>
</feature>
<reference evidence="5" key="1">
    <citation type="journal article" date="2019" name="Int. J. Syst. Evol. Microbiol.">
        <title>The Global Catalogue of Microorganisms (GCM) 10K type strain sequencing project: providing services to taxonomists for standard genome sequencing and annotation.</title>
        <authorList>
            <consortium name="The Broad Institute Genomics Platform"/>
            <consortium name="The Broad Institute Genome Sequencing Center for Infectious Disease"/>
            <person name="Wu L."/>
            <person name="Ma J."/>
        </authorList>
    </citation>
    <scope>NUCLEOTIDE SEQUENCE [LARGE SCALE GENOMIC DNA]</scope>
    <source>
        <strain evidence="5">JCM 6886</strain>
    </source>
</reference>
<dbReference type="SMART" id="SM00448">
    <property type="entry name" value="REC"/>
    <property type="match status" value="1"/>
</dbReference>
<organism evidence="4 5">
    <name type="scientific">Methylophaga marina</name>
    <dbReference type="NCBI Taxonomy" id="45495"/>
    <lineage>
        <taxon>Bacteria</taxon>
        <taxon>Pseudomonadati</taxon>
        <taxon>Pseudomonadota</taxon>
        <taxon>Gammaproteobacteria</taxon>
        <taxon>Thiotrichales</taxon>
        <taxon>Piscirickettsiaceae</taxon>
        <taxon>Methylophaga</taxon>
    </lineage>
</organism>
<dbReference type="InterPro" id="IPR003607">
    <property type="entry name" value="HD/PDEase_dom"/>
</dbReference>
<dbReference type="PROSITE" id="PS51832">
    <property type="entry name" value="HD_GYP"/>
    <property type="match status" value="1"/>
</dbReference>
<dbReference type="InterPro" id="IPR052020">
    <property type="entry name" value="Cyclic_di-GMP/3'3'-cGAMP_PDE"/>
</dbReference>
<dbReference type="Gene3D" id="3.40.50.2300">
    <property type="match status" value="1"/>
</dbReference>
<feature type="domain" description="Response regulatory" evidence="2">
    <location>
        <begin position="11"/>
        <end position="128"/>
    </location>
</feature>
<sequence>MISNSDILNARILIVDDQLVNIKLLEKMLHQAGFTSLFSTTRGAEVEQRYFEYEIDLILLDIRMPDMDGFQVMQTLQTAIQNDYLPVLVITAELTQEIRKKSLCSGAKDFITKPFDQTEVIQRIRNMLEVRLLHKQVKTQNETLEQQVRHRTQQLEQSRLEIIKRLGRAAEYKDNETGNHILRMSHFAQMLALATGLDESFAADILTAAPMHDIGKIGIPDHILLKPGKLDGDEWEVMKTHVRIGADLLADTNVPLLKLASNIALTHHEKWDGSGYPQGLKGKDIPIEGRICSISDVFDALTSERPYKKAWPIEKAVDYLIEQKGRHFDPELVTHFLTIIEQVLHYRARFPDHVAETSDMA</sequence>
<dbReference type="InterPro" id="IPR037522">
    <property type="entry name" value="HD_GYP_dom"/>
</dbReference>
<dbReference type="PANTHER" id="PTHR45228:SF1">
    <property type="entry name" value="CYCLIC DI-GMP PHOSPHODIESTERASE TM_0186"/>
    <property type="match status" value="1"/>
</dbReference>
<evidence type="ECO:0000259" key="3">
    <source>
        <dbReference type="PROSITE" id="PS51832"/>
    </source>
</evidence>
<evidence type="ECO:0000259" key="2">
    <source>
        <dbReference type="PROSITE" id="PS50110"/>
    </source>
</evidence>
<protein>
    <submittedName>
        <fullName evidence="4">Two-component system response regulator</fullName>
    </submittedName>
</protein>
<dbReference type="InterPro" id="IPR001789">
    <property type="entry name" value="Sig_transdc_resp-reg_receiver"/>
</dbReference>
<dbReference type="PROSITE" id="PS50110">
    <property type="entry name" value="RESPONSE_REGULATORY"/>
    <property type="match status" value="1"/>
</dbReference>
<dbReference type="Pfam" id="PF00072">
    <property type="entry name" value="Response_reg"/>
    <property type="match status" value="1"/>
</dbReference>